<protein>
    <recommendedName>
        <fullName evidence="3">PiggyBac transposable element-derived protein 4 C-terminal zinc-ribbon domain-containing protein</fullName>
    </recommendedName>
</protein>
<keyword evidence="2" id="KW-1185">Reference proteome</keyword>
<evidence type="ECO:0008006" key="3">
    <source>
        <dbReference type="Google" id="ProtNLM"/>
    </source>
</evidence>
<gene>
    <name evidence="1" type="ORF">DBV15_12070</name>
</gene>
<reference evidence="1 2" key="1">
    <citation type="journal article" date="2019" name="Philos. Trans. R. Soc. Lond., B, Biol. Sci.">
        <title>Ant behaviour and brain gene expression of defending hosts depend on the ecological success of the intruding social parasite.</title>
        <authorList>
            <person name="Kaur R."/>
            <person name="Stoldt M."/>
            <person name="Jongepier E."/>
            <person name="Feldmeyer B."/>
            <person name="Menzel F."/>
            <person name="Bornberg-Bauer E."/>
            <person name="Foitzik S."/>
        </authorList>
    </citation>
    <scope>NUCLEOTIDE SEQUENCE [LARGE SCALE GENOMIC DNA]</scope>
    <source>
        <tissue evidence="1">Whole body</tissue>
    </source>
</reference>
<comment type="caution">
    <text evidence="1">The sequence shown here is derived from an EMBL/GenBank/DDBJ whole genome shotgun (WGS) entry which is preliminary data.</text>
</comment>
<evidence type="ECO:0000313" key="1">
    <source>
        <dbReference type="EMBL" id="TGZ50919.1"/>
    </source>
</evidence>
<organism evidence="1 2">
    <name type="scientific">Temnothorax longispinosus</name>
    <dbReference type="NCBI Taxonomy" id="300112"/>
    <lineage>
        <taxon>Eukaryota</taxon>
        <taxon>Metazoa</taxon>
        <taxon>Ecdysozoa</taxon>
        <taxon>Arthropoda</taxon>
        <taxon>Hexapoda</taxon>
        <taxon>Insecta</taxon>
        <taxon>Pterygota</taxon>
        <taxon>Neoptera</taxon>
        <taxon>Endopterygota</taxon>
        <taxon>Hymenoptera</taxon>
        <taxon>Apocrita</taxon>
        <taxon>Aculeata</taxon>
        <taxon>Formicoidea</taxon>
        <taxon>Formicidae</taxon>
        <taxon>Myrmicinae</taxon>
        <taxon>Temnothorax</taxon>
    </lineage>
</organism>
<accession>A0A4S2KS39</accession>
<sequence length="142" mass="16485">MPYNLRSRTTADSNCHCFALQCNKRRHRLFRLAVPFPYGINKRLPAKECLDKICMHLVTPYLERRFAEPIMLRSYLRIGIGEILGKTQEPTSAERVELPSKKRCGLCKRGSDRKTKYQCPSCLRPMCDEHRTNFCTDCAGQE</sequence>
<dbReference type="AlphaFoldDB" id="A0A4S2KS39"/>
<dbReference type="Proteomes" id="UP000310200">
    <property type="component" value="Unassembled WGS sequence"/>
</dbReference>
<name>A0A4S2KS39_9HYME</name>
<evidence type="ECO:0000313" key="2">
    <source>
        <dbReference type="Proteomes" id="UP000310200"/>
    </source>
</evidence>
<proteinExistence type="predicted"/>
<dbReference type="EMBL" id="QBLH01001830">
    <property type="protein sequence ID" value="TGZ50919.1"/>
    <property type="molecule type" value="Genomic_DNA"/>
</dbReference>